<dbReference type="GO" id="GO:0005975">
    <property type="term" value="P:carbohydrate metabolic process"/>
    <property type="evidence" value="ECO:0007669"/>
    <property type="project" value="UniProtKB-ARBA"/>
</dbReference>
<protein>
    <recommendedName>
        <fullName evidence="2">Gylcosyl hydrolase 115 C-terminal domain-containing protein</fullName>
    </recommendedName>
</protein>
<organism evidence="3 4">
    <name type="scientific">Nibricoccus aquaticus</name>
    <dbReference type="NCBI Taxonomy" id="2576891"/>
    <lineage>
        <taxon>Bacteria</taxon>
        <taxon>Pseudomonadati</taxon>
        <taxon>Verrucomicrobiota</taxon>
        <taxon>Opitutia</taxon>
        <taxon>Opitutales</taxon>
        <taxon>Opitutaceae</taxon>
        <taxon>Nibricoccus</taxon>
    </lineage>
</organism>
<dbReference type="Gene3D" id="1.20.58.2150">
    <property type="match status" value="1"/>
</dbReference>
<evidence type="ECO:0000259" key="2">
    <source>
        <dbReference type="Pfam" id="PF17829"/>
    </source>
</evidence>
<name>A0A290QBN1_9BACT</name>
<dbReference type="OrthoDB" id="8727830at2"/>
<sequence>MKNARRTWMAGVVVWVVVCARVLAADWVSETATVGSFALAGEGRAAVVVVAEGEFQAVALAVADFAADVERVSGVKPAVKTVSAGKVDAAEAAALTKAGGGMVLVGTLGKNPWIDALVAEGKLEVSKVRGHWETFLIATVEKPFAGVERALVIVGSDRRGTAFGVYELSQAIGVSPWHWWADVVPEKKTALHVAAGVRKLGPPSVKYRGIFINDEDWGLQPWAAQTFEPENGGIGPKTYEKVFELLLRLKANTLWPAMHACTKPFNADPRNAALAEARGIVMGSSHVEPMLRNNVGEWTAAKDTYNYATNREGVLGYWEERMKTNATYESVFTLGMRGIHDSGMQGGGTPAEQIARLEKIFADQRALIAKYVKPEVEQVPQMFCAYKEVLGLFRGGLKVPDDVTVVFPDDNFGYIRDFPSETERGRKGGFGVYYHISYLGRPLSYLWLNTTPPALIWSEMRKAYDHGADRLWIVNVGDIKPAEIGTEFFLQMAWDIERWNRENLPEFLVEWAAREFGREYAKEIAAIMEEYYRLNFARKPEHLQWWLPRGEEPRPSGWTEDEVRQQIEAFAAISPRASEIHEKLGRNADAFYQLVEYPVIGSTLANIRYFSGELQAISRAEVVPDARVNGSDGVWRFSFSSHAAEDSDKSLIGFTEKFGEIAGGKWRGFMRLEPADDDWKSMRIAPWKVPTFSKEAVAKVKEARGAEPLAVFAAKEFSARKVGRGEVAWQVVPGLGRSGNAVTLFPLNAASFDLSRDAASAPFLEYAVEFPAAGTFSVRVHLLPTHALVSGRGLRFGLGVDDAAPQVVTLDVGDGGPTWAQGVLAGERLVTASVEVNAAGTRALRIYGVDAGVVIDRIEIGAVAAPAIP</sequence>
<feature type="domain" description="Gylcosyl hydrolase 115 C-terminal" evidence="2">
    <location>
        <begin position="715"/>
        <end position="860"/>
    </location>
</feature>
<dbReference type="Pfam" id="PF15979">
    <property type="entry name" value="Glyco_hydro_115"/>
    <property type="match status" value="1"/>
</dbReference>
<dbReference type="Gene3D" id="3.20.20.520">
    <property type="entry name" value="Glycosyl hydrolase family 115"/>
    <property type="match status" value="1"/>
</dbReference>
<dbReference type="AlphaFoldDB" id="A0A290QBN1"/>
<dbReference type="Gene3D" id="3.30.379.10">
    <property type="entry name" value="Chitobiase/beta-hexosaminidase domain 2-like"/>
    <property type="match status" value="1"/>
</dbReference>
<evidence type="ECO:0000313" key="3">
    <source>
        <dbReference type="EMBL" id="ATC66105.1"/>
    </source>
</evidence>
<accession>A0A290QBN1</accession>
<dbReference type="PANTHER" id="PTHR37842:SF2">
    <property type="entry name" value="GYLCOSYL HYDROLASE 115 C-TERMINAL DOMAIN-CONTAINING PROTEIN"/>
    <property type="match status" value="1"/>
</dbReference>
<gene>
    <name evidence="3" type="ORF">CMV30_11205</name>
</gene>
<dbReference type="PANTHER" id="PTHR37842">
    <property type="match status" value="1"/>
</dbReference>
<dbReference type="KEGG" id="vbh:CMV30_11205"/>
<dbReference type="RefSeq" id="WP_096057732.1">
    <property type="nucleotide sequence ID" value="NZ_CP023344.1"/>
</dbReference>
<dbReference type="InterPro" id="IPR042301">
    <property type="entry name" value="GH115_sf"/>
</dbReference>
<dbReference type="EMBL" id="CP023344">
    <property type="protein sequence ID" value="ATC66105.1"/>
    <property type="molecule type" value="Genomic_DNA"/>
</dbReference>
<reference evidence="3 4" key="1">
    <citation type="submission" date="2017-09" db="EMBL/GenBank/DDBJ databases">
        <title>Complete genome sequence of Verrucomicrobial strain HZ-65, isolated from freshwater.</title>
        <authorList>
            <person name="Choi A."/>
        </authorList>
    </citation>
    <scope>NUCLEOTIDE SEQUENCE [LARGE SCALE GENOMIC DNA]</scope>
    <source>
        <strain evidence="3 4">HZ-65</strain>
    </source>
</reference>
<keyword evidence="4" id="KW-1185">Reference proteome</keyword>
<dbReference type="Gene3D" id="2.60.120.1620">
    <property type="match status" value="1"/>
</dbReference>
<dbReference type="InterPro" id="IPR031924">
    <property type="entry name" value="GH115"/>
</dbReference>
<proteinExistence type="predicted"/>
<dbReference type="Proteomes" id="UP000217265">
    <property type="component" value="Chromosome"/>
</dbReference>
<keyword evidence="1" id="KW-0378">Hydrolase</keyword>
<evidence type="ECO:0000313" key="4">
    <source>
        <dbReference type="Proteomes" id="UP000217265"/>
    </source>
</evidence>
<dbReference type="InterPro" id="IPR041437">
    <property type="entry name" value="GH115_C"/>
</dbReference>
<evidence type="ECO:0000256" key="1">
    <source>
        <dbReference type="ARBA" id="ARBA00022801"/>
    </source>
</evidence>
<dbReference type="InterPro" id="IPR029018">
    <property type="entry name" value="Hex-like_dom2"/>
</dbReference>
<dbReference type="GO" id="GO:0016787">
    <property type="term" value="F:hydrolase activity"/>
    <property type="evidence" value="ECO:0007669"/>
    <property type="project" value="UniProtKB-KW"/>
</dbReference>
<dbReference type="Pfam" id="PF17829">
    <property type="entry name" value="GH115_C"/>
    <property type="match status" value="1"/>
</dbReference>